<feature type="signal peptide" evidence="3">
    <location>
        <begin position="1"/>
        <end position="22"/>
    </location>
</feature>
<feature type="chain" id="PRO_5038755591" evidence="3">
    <location>
        <begin position="23"/>
        <end position="191"/>
    </location>
</feature>
<dbReference type="InterPro" id="IPR005754">
    <property type="entry name" value="Sortase"/>
</dbReference>
<organism evidence="4 5">
    <name type="scientific">Streptomyces triculaminicus</name>
    <dbReference type="NCBI Taxonomy" id="2816232"/>
    <lineage>
        <taxon>Bacteria</taxon>
        <taxon>Bacillati</taxon>
        <taxon>Actinomycetota</taxon>
        <taxon>Actinomycetes</taxon>
        <taxon>Kitasatosporales</taxon>
        <taxon>Streptomycetaceae</taxon>
        <taxon>Streptomyces</taxon>
    </lineage>
</organism>
<dbReference type="NCBIfam" id="NF033748">
    <property type="entry name" value="class_F_sortase"/>
    <property type="match status" value="1"/>
</dbReference>
<reference evidence="4" key="1">
    <citation type="submission" date="2021-03" db="EMBL/GenBank/DDBJ databases">
        <title>Streptomyces strains.</title>
        <authorList>
            <person name="Lund M.B."/>
            <person name="Toerring T."/>
        </authorList>
    </citation>
    <scope>NUCLEOTIDE SEQUENCE</scope>
    <source>
        <strain evidence="4">JCM 4242</strain>
    </source>
</reference>
<evidence type="ECO:0000313" key="5">
    <source>
        <dbReference type="Proteomes" id="UP000664781"/>
    </source>
</evidence>
<dbReference type="InterPro" id="IPR023365">
    <property type="entry name" value="Sortase_dom-sf"/>
</dbReference>
<dbReference type="RefSeq" id="WP_207248606.1">
    <property type="nucleotide sequence ID" value="NZ_JAFMOF010000005.1"/>
</dbReference>
<gene>
    <name evidence="4" type="ORF">J1792_30155</name>
</gene>
<evidence type="ECO:0000256" key="1">
    <source>
        <dbReference type="ARBA" id="ARBA00022801"/>
    </source>
</evidence>
<dbReference type="CDD" id="cd05829">
    <property type="entry name" value="Sortase_F"/>
    <property type="match status" value="1"/>
</dbReference>
<protein>
    <submittedName>
        <fullName evidence="4">Class F sortase</fullName>
    </submittedName>
</protein>
<accession>A0A939FR05</accession>
<dbReference type="PROSITE" id="PS51318">
    <property type="entry name" value="TAT"/>
    <property type="match status" value="1"/>
</dbReference>
<dbReference type="EMBL" id="JAFMOF010000005">
    <property type="protein sequence ID" value="MBO0656851.1"/>
    <property type="molecule type" value="Genomic_DNA"/>
</dbReference>
<feature type="region of interest" description="Disordered" evidence="2">
    <location>
        <begin position="29"/>
        <end position="48"/>
    </location>
</feature>
<evidence type="ECO:0000256" key="2">
    <source>
        <dbReference type="SAM" id="MobiDB-lite"/>
    </source>
</evidence>
<dbReference type="AlphaFoldDB" id="A0A939FR05"/>
<keyword evidence="3" id="KW-0732">Signal</keyword>
<dbReference type="Gene3D" id="2.40.260.10">
    <property type="entry name" value="Sortase"/>
    <property type="match status" value="1"/>
</dbReference>
<proteinExistence type="predicted"/>
<evidence type="ECO:0000313" key="4">
    <source>
        <dbReference type="EMBL" id="MBO0656851.1"/>
    </source>
</evidence>
<keyword evidence="5" id="KW-1185">Reference proteome</keyword>
<dbReference type="Proteomes" id="UP000664781">
    <property type="component" value="Unassembled WGS sequence"/>
</dbReference>
<name>A0A939FR05_9ACTN</name>
<comment type="caution">
    <text evidence="4">The sequence shown here is derived from an EMBL/GenBank/DDBJ whole genome shotgun (WGS) entry which is preliminary data.</text>
</comment>
<dbReference type="SUPFAM" id="SSF63817">
    <property type="entry name" value="Sortase"/>
    <property type="match status" value="1"/>
</dbReference>
<dbReference type="GO" id="GO:0016787">
    <property type="term" value="F:hydrolase activity"/>
    <property type="evidence" value="ECO:0007669"/>
    <property type="project" value="UniProtKB-KW"/>
</dbReference>
<sequence>MSRASRRTLLPVLGLLSAVAAALPAACAPGGGTDKPIGGPARAEEPSRVSIPSIGVDSPLIRLTRGKDGAVRVPPPEKGMTAGWYTGSAQPGAPGAAVIVGHSDAHGGKAVFHDLDKVGEGTVIDIRRGDGEVLHFAVTGTEKAARGAFPDRRVYGETKERALRLVTCAGEHHAGDGDRAENLIVYATLRP</sequence>
<dbReference type="InterPro" id="IPR006311">
    <property type="entry name" value="TAT_signal"/>
</dbReference>
<keyword evidence="1" id="KW-0378">Hydrolase</keyword>
<dbReference type="InterPro" id="IPR042001">
    <property type="entry name" value="Sortase_F"/>
</dbReference>
<evidence type="ECO:0000256" key="3">
    <source>
        <dbReference type="SAM" id="SignalP"/>
    </source>
</evidence>
<dbReference type="Pfam" id="PF04203">
    <property type="entry name" value="Sortase"/>
    <property type="match status" value="1"/>
</dbReference>